<dbReference type="AlphaFoldDB" id="A0A6J7VY39"/>
<feature type="compositionally biased region" description="Low complexity" evidence="1">
    <location>
        <begin position="145"/>
        <end position="159"/>
    </location>
</feature>
<name>A0A6J7VY39_9ZZZZ</name>
<evidence type="ECO:0000256" key="1">
    <source>
        <dbReference type="SAM" id="MobiDB-lite"/>
    </source>
</evidence>
<accession>A0A6J7VY39</accession>
<organism evidence="2">
    <name type="scientific">freshwater metagenome</name>
    <dbReference type="NCBI Taxonomy" id="449393"/>
    <lineage>
        <taxon>unclassified sequences</taxon>
        <taxon>metagenomes</taxon>
        <taxon>ecological metagenomes</taxon>
    </lineage>
</organism>
<sequence>MHKDLGHYVVMKLRRSAALLLGLNLLVVGAPSALADSTPSPTPTPSASPLSDLEQYKIALEQYRIDMNLREQERKEIAKTFIVAIKLADSVAKSALRSAKNDKAKIVILEQQLHAKEEAMQVRDEAITAMGQAPVEPIKPVKPITAATASTKKGKTSKPSPTPSS</sequence>
<dbReference type="EMBL" id="CAFBRV010000117">
    <property type="protein sequence ID" value="CAB5120513.1"/>
    <property type="molecule type" value="Genomic_DNA"/>
</dbReference>
<gene>
    <name evidence="2" type="ORF">UFOPK4410_01013</name>
</gene>
<reference evidence="2" key="1">
    <citation type="submission" date="2020-05" db="EMBL/GenBank/DDBJ databases">
        <authorList>
            <person name="Chiriac C."/>
            <person name="Salcher M."/>
            <person name="Ghai R."/>
            <person name="Kavagutti S V."/>
        </authorList>
    </citation>
    <scope>NUCLEOTIDE SEQUENCE</scope>
</reference>
<proteinExistence type="predicted"/>
<evidence type="ECO:0000313" key="2">
    <source>
        <dbReference type="EMBL" id="CAB5120513.1"/>
    </source>
</evidence>
<protein>
    <submittedName>
        <fullName evidence="2">Unannotated protein</fullName>
    </submittedName>
</protein>
<feature type="region of interest" description="Disordered" evidence="1">
    <location>
        <begin position="131"/>
        <end position="165"/>
    </location>
</feature>